<feature type="chain" id="PRO_5024449617" evidence="1">
    <location>
        <begin position="25"/>
        <end position="160"/>
    </location>
</feature>
<feature type="signal peptide" evidence="1">
    <location>
        <begin position="1"/>
        <end position="24"/>
    </location>
</feature>
<accession>A0A5N4WAC4</accession>
<evidence type="ECO:0000313" key="2">
    <source>
        <dbReference type="EMBL" id="KAB1853332.1"/>
    </source>
</evidence>
<evidence type="ECO:0000313" key="3">
    <source>
        <dbReference type="Proteomes" id="UP000325788"/>
    </source>
</evidence>
<protein>
    <submittedName>
        <fullName evidence="2">Uncharacterized protein</fullName>
    </submittedName>
</protein>
<name>A0A5N4WAC4_9GAMM</name>
<dbReference type="EMBL" id="VXLD01000009">
    <property type="protein sequence ID" value="KAB1853332.1"/>
    <property type="molecule type" value="Genomic_DNA"/>
</dbReference>
<reference evidence="2 3" key="1">
    <citation type="submission" date="2019-09" db="EMBL/GenBank/DDBJ databases">
        <title>Draft genome sequence of Acinetobacter tandoii W4-4-4 isolated from environmental water sample.</title>
        <authorList>
            <person name="Wee S.K."/>
            <person name="Yan B."/>
            <person name="Mustaffa S.B."/>
            <person name="Yap E.P.H."/>
        </authorList>
    </citation>
    <scope>NUCLEOTIDE SEQUENCE [LARGE SCALE GENOMIC DNA]</scope>
    <source>
        <strain evidence="2 3">W4-4-4</strain>
    </source>
</reference>
<dbReference type="RefSeq" id="WP_151505025.1">
    <property type="nucleotide sequence ID" value="NZ_VXLD01000009.1"/>
</dbReference>
<gene>
    <name evidence="2" type="ORF">F4W09_12830</name>
</gene>
<dbReference type="AlphaFoldDB" id="A0A5N4WAC4"/>
<organism evidence="2 3">
    <name type="scientific">Acinetobacter tandoii</name>
    <dbReference type="NCBI Taxonomy" id="202954"/>
    <lineage>
        <taxon>Bacteria</taxon>
        <taxon>Pseudomonadati</taxon>
        <taxon>Pseudomonadota</taxon>
        <taxon>Gammaproteobacteria</taxon>
        <taxon>Moraxellales</taxon>
        <taxon>Moraxellaceae</taxon>
        <taxon>Acinetobacter</taxon>
    </lineage>
</organism>
<comment type="caution">
    <text evidence="2">The sequence shown here is derived from an EMBL/GenBank/DDBJ whole genome shotgun (WGS) entry which is preliminary data.</text>
</comment>
<evidence type="ECO:0000256" key="1">
    <source>
        <dbReference type="SAM" id="SignalP"/>
    </source>
</evidence>
<sequence>MKVKHWGSKGLLWGAISFSSMTMAADMETYRGMGTMKQDFPTFKALKVGGFIAKKPEVSRYDYNDVFIIKKPLKFMGQSVVAVSDEYMSEYVGCCVSEGWGAVLSKTADLAALQQFAKKHQCTLAARAKDETDYYSHSLKRRPQAEYYELSCRERDLAQY</sequence>
<proteinExistence type="predicted"/>
<dbReference type="Proteomes" id="UP000325788">
    <property type="component" value="Unassembled WGS sequence"/>
</dbReference>
<keyword evidence="1" id="KW-0732">Signal</keyword>